<evidence type="ECO:0000313" key="4">
    <source>
        <dbReference type="Proteomes" id="UP000215214"/>
    </source>
</evidence>
<feature type="transmembrane region" description="Helical" evidence="1">
    <location>
        <begin position="303"/>
        <end position="322"/>
    </location>
</feature>
<dbReference type="AlphaFoldDB" id="A0A238U7W5"/>
<feature type="transmembrane region" description="Helical" evidence="1">
    <location>
        <begin position="155"/>
        <end position="175"/>
    </location>
</feature>
<feature type="transmembrane region" description="Helical" evidence="1">
    <location>
        <begin position="12"/>
        <end position="32"/>
    </location>
</feature>
<dbReference type="EMBL" id="LT899436">
    <property type="protein sequence ID" value="SNR14490.1"/>
    <property type="molecule type" value="Genomic_DNA"/>
</dbReference>
<dbReference type="Proteomes" id="UP000215214">
    <property type="component" value="Chromosome TJEJU"/>
</dbReference>
<proteinExistence type="predicted"/>
<evidence type="ECO:0000259" key="2">
    <source>
        <dbReference type="Pfam" id="PF07786"/>
    </source>
</evidence>
<keyword evidence="1" id="KW-0812">Transmembrane</keyword>
<sequence length="365" mass="41955">MKQTTKRILELDLTKGIGVFFIPMAHTLLIYGTTETQENNWLGLVVHFFGKWAGIFIIAMGFSYALSKKNTVKSSIKRGLLLLGAGYFMNFLKFIVPLFLGLIPDSFIEAYGWTPPPTFDNMVYMVLTGDILQFAGMCLLFMGIIHKLVEKFSKWVTIVATLLILVSLEFIRGFRLGIPGVDYIFDLLWGDQWNVYFPVFPWFGFTLVGMFFGYWYKEADKNRSFIFKKMLIAGIPAVITGGILCYLNYDFHMRDYFHLGIGGYIYLIGFNLMSFSLAYFLVKQFNGSKVLDFFYYCSKKITSIYIIQWVVICWGMGFFGYHNQKNSTVIPLMILFTVLTLFIQVIVDKLLAKRKSKNVLAVSKS</sequence>
<feature type="transmembrane region" description="Helical" evidence="1">
    <location>
        <begin position="79"/>
        <end position="103"/>
    </location>
</feature>
<dbReference type="OrthoDB" id="2521581at2"/>
<feature type="transmembrane region" description="Helical" evidence="1">
    <location>
        <begin position="261"/>
        <end position="282"/>
    </location>
</feature>
<feature type="transmembrane region" description="Helical" evidence="1">
    <location>
        <begin position="44"/>
        <end position="67"/>
    </location>
</feature>
<feature type="transmembrane region" description="Helical" evidence="1">
    <location>
        <begin position="123"/>
        <end position="143"/>
    </location>
</feature>
<feature type="domain" description="Heparan-alpha-glucosaminide N-acetyltransferase catalytic" evidence="2">
    <location>
        <begin position="7"/>
        <end position="230"/>
    </location>
</feature>
<dbReference type="RefSeq" id="WP_095069489.1">
    <property type="nucleotide sequence ID" value="NZ_LT899436.1"/>
</dbReference>
<accession>A0A238U7W5</accession>
<keyword evidence="4" id="KW-1185">Reference proteome</keyword>
<keyword evidence="1" id="KW-0472">Membrane</keyword>
<reference evidence="3 4" key="1">
    <citation type="submission" date="2017-07" db="EMBL/GenBank/DDBJ databases">
        <authorList>
            <person name="Sun Z.S."/>
            <person name="Albrecht U."/>
            <person name="Echele G."/>
            <person name="Lee C.C."/>
        </authorList>
    </citation>
    <scope>NUCLEOTIDE SEQUENCE [LARGE SCALE GENOMIC DNA]</scope>
    <source>
        <strain evidence="4">type strain: KCTC 22618</strain>
    </source>
</reference>
<dbReference type="InterPro" id="IPR012429">
    <property type="entry name" value="HGSNAT_cat"/>
</dbReference>
<feature type="transmembrane region" description="Helical" evidence="1">
    <location>
        <begin position="195"/>
        <end position="215"/>
    </location>
</feature>
<dbReference type="KEGG" id="tje:TJEJU_0716"/>
<evidence type="ECO:0000256" key="1">
    <source>
        <dbReference type="SAM" id="Phobius"/>
    </source>
</evidence>
<dbReference type="Pfam" id="PF07786">
    <property type="entry name" value="HGSNAT_cat"/>
    <property type="match status" value="1"/>
</dbReference>
<feature type="transmembrane region" description="Helical" evidence="1">
    <location>
        <begin position="227"/>
        <end position="249"/>
    </location>
</feature>
<feature type="transmembrane region" description="Helical" evidence="1">
    <location>
        <begin position="328"/>
        <end position="347"/>
    </location>
</feature>
<evidence type="ECO:0000313" key="3">
    <source>
        <dbReference type="EMBL" id="SNR14490.1"/>
    </source>
</evidence>
<keyword evidence="1" id="KW-1133">Transmembrane helix</keyword>
<protein>
    <recommendedName>
        <fullName evidence="2">Heparan-alpha-glucosaminide N-acetyltransferase catalytic domain-containing protein</fullName>
    </recommendedName>
</protein>
<gene>
    <name evidence="3" type="ORF">TJEJU_0716</name>
</gene>
<name>A0A238U7W5_9FLAO</name>
<organism evidence="3 4">
    <name type="scientific">Tenacibaculum jejuense</name>
    <dbReference type="NCBI Taxonomy" id="584609"/>
    <lineage>
        <taxon>Bacteria</taxon>
        <taxon>Pseudomonadati</taxon>
        <taxon>Bacteroidota</taxon>
        <taxon>Flavobacteriia</taxon>
        <taxon>Flavobacteriales</taxon>
        <taxon>Flavobacteriaceae</taxon>
        <taxon>Tenacibaculum</taxon>
    </lineage>
</organism>